<evidence type="ECO:0000256" key="1">
    <source>
        <dbReference type="SAM" id="MobiDB-lite"/>
    </source>
</evidence>
<dbReference type="AlphaFoldDB" id="A0A811KU50"/>
<evidence type="ECO:0000313" key="2">
    <source>
        <dbReference type="EMBL" id="CAD5218777.1"/>
    </source>
</evidence>
<gene>
    <name evidence="2" type="ORF">BOKJ2_LOCUS7987</name>
</gene>
<dbReference type="OrthoDB" id="10612481at2759"/>
<dbReference type="Proteomes" id="UP000614601">
    <property type="component" value="Unassembled WGS sequence"/>
</dbReference>
<feature type="compositionally biased region" description="Basic and acidic residues" evidence="1">
    <location>
        <begin position="170"/>
        <end position="184"/>
    </location>
</feature>
<accession>A0A811KU50</accession>
<protein>
    <submittedName>
        <fullName evidence="2">Uncharacterized protein</fullName>
    </submittedName>
</protein>
<feature type="compositionally biased region" description="Basic and acidic residues" evidence="1">
    <location>
        <begin position="130"/>
        <end position="150"/>
    </location>
</feature>
<reference evidence="2" key="1">
    <citation type="submission" date="2020-09" db="EMBL/GenBank/DDBJ databases">
        <authorList>
            <person name="Kikuchi T."/>
        </authorList>
    </citation>
    <scope>NUCLEOTIDE SEQUENCE</scope>
    <source>
        <strain evidence="2">SH1</strain>
    </source>
</reference>
<dbReference type="EMBL" id="CAJFCW020000004">
    <property type="protein sequence ID" value="CAG9111675.1"/>
    <property type="molecule type" value="Genomic_DNA"/>
</dbReference>
<dbReference type="Proteomes" id="UP000783686">
    <property type="component" value="Unassembled WGS sequence"/>
</dbReference>
<name>A0A811KU50_9BILA</name>
<comment type="caution">
    <text evidence="2">The sequence shown here is derived from an EMBL/GenBank/DDBJ whole genome shotgun (WGS) entry which is preliminary data.</text>
</comment>
<keyword evidence="3" id="KW-1185">Reference proteome</keyword>
<feature type="compositionally biased region" description="Basic and acidic residues" evidence="1">
    <location>
        <begin position="95"/>
        <end position="115"/>
    </location>
</feature>
<proteinExistence type="predicted"/>
<feature type="region of interest" description="Disordered" evidence="1">
    <location>
        <begin position="87"/>
        <end position="184"/>
    </location>
</feature>
<sequence>MGYLFAEVTYFPRLPICRRYLFAEVTYLPRLPICRGYLFASNDTLNTVEAAGRTQSLWVPNMCLYRNRKQPESPSIVLQQHQLGLSKTYPVAVPPEKKPKEVKVKEKEVDKDIKPAKPQVGGSGKKSGKQAKEKKQDEKEDPAPDGNNKEADEEQFDNAVVPPCPPSDDDTLKGVGHEMPKFET</sequence>
<dbReference type="EMBL" id="CAJFDH010000004">
    <property type="protein sequence ID" value="CAD5218777.1"/>
    <property type="molecule type" value="Genomic_DNA"/>
</dbReference>
<evidence type="ECO:0000313" key="3">
    <source>
        <dbReference type="Proteomes" id="UP000614601"/>
    </source>
</evidence>
<organism evidence="2 3">
    <name type="scientific">Bursaphelenchus okinawaensis</name>
    <dbReference type="NCBI Taxonomy" id="465554"/>
    <lineage>
        <taxon>Eukaryota</taxon>
        <taxon>Metazoa</taxon>
        <taxon>Ecdysozoa</taxon>
        <taxon>Nematoda</taxon>
        <taxon>Chromadorea</taxon>
        <taxon>Rhabditida</taxon>
        <taxon>Tylenchina</taxon>
        <taxon>Tylenchomorpha</taxon>
        <taxon>Aphelenchoidea</taxon>
        <taxon>Aphelenchoididae</taxon>
        <taxon>Bursaphelenchus</taxon>
    </lineage>
</organism>